<feature type="region of interest" description="Disordered" evidence="1">
    <location>
        <begin position="197"/>
        <end position="224"/>
    </location>
</feature>
<protein>
    <submittedName>
        <fullName evidence="2">BQ5605_C002g01148 protein</fullName>
    </submittedName>
</protein>
<feature type="region of interest" description="Disordered" evidence="1">
    <location>
        <begin position="411"/>
        <end position="433"/>
    </location>
</feature>
<keyword evidence="3" id="KW-1185">Reference proteome</keyword>
<dbReference type="Proteomes" id="UP000249464">
    <property type="component" value="Unassembled WGS sequence"/>
</dbReference>
<feature type="region of interest" description="Disordered" evidence="1">
    <location>
        <begin position="603"/>
        <end position="637"/>
    </location>
</feature>
<feature type="compositionally biased region" description="Polar residues" evidence="1">
    <location>
        <begin position="358"/>
        <end position="367"/>
    </location>
</feature>
<feature type="compositionally biased region" description="Polar residues" evidence="1">
    <location>
        <begin position="287"/>
        <end position="313"/>
    </location>
</feature>
<evidence type="ECO:0000313" key="3">
    <source>
        <dbReference type="Proteomes" id="UP000249464"/>
    </source>
</evidence>
<dbReference type="InterPro" id="IPR008929">
    <property type="entry name" value="Chondroitin_lyas"/>
</dbReference>
<feature type="region of interest" description="Disordered" evidence="1">
    <location>
        <begin position="17"/>
        <end position="89"/>
    </location>
</feature>
<sequence length="1464" mass="163791">MSSFLNGELTQRPRFLTRPSLRHFQSQGRLRREPCTSQDGAAPLAAPHRRPSYTYATYIPSGDNAPRVPPDAPAHHTAPPSPSPSLYFSPTLSVSPQLLDSTSANGAYRDQAADIDSQSDADKGVSYFSTLPPDSPLELDVDHFAPTSHDIYDGVADAPTANDAPTPPLSMPGSARLAPFDYHLQQRGQGHAAILRRNSDQPPLAPPTSMYDHRPRSSSTSNTSVIEVPTFVRPQYTREPVSATRPVLGEQRGRHVNLLSVDDSPATLKKRPSLVLTVDMDSPAPTAKTNGGFQFDATSQNLSSGTPTTNGARSTRRVYAADSTAPQPSPLLGDGSTTPLGSPALSFLPKLWSSNGSNADSLPSSIASPMGPAPPMERRPSTSPRLGALAEPIGRLASGLVRRASNANLRADELPMAQSRRGSTDSLPVTESPLPRLGPAIKVSSVVSLPLPRRASYASQAREKEEEKQKEIEHRDFRKRVKAAHNRAFSWAVRPGDIGFRLNDGAPRSRTMRGVPSANPVVRKVAIGFVIALTLWALFPLSAVRDRISHHNDRHHNRPATRARPDGKLFIHPEILRGPAPAPSKLTAPVRWIARVLHVTSSHTHYDGRDDSRNNERDHDHSHLQGHAPEAKKKHHSKFVAAPHVAYKHHKALPPPLQHSDDPQRDTLVLYRILGNDLPPRHSPGQTLRNVRFLLQYESDFSVLPPLGPHVDHHAHLYGSGSKAYARTEEGGLRVDKYFVLNRIADAQMVTAIISLLHMYSVPDSRILLIPFEWSEYERREFRWEGGVDKVRGWDIGASNDDHEAQEAHRLLMEEHALAHNVAFSSHEHFEHHREGRLKKDVLTKLRAIDFTYHEKNLYAMNNNGGRNFALEHGRSLPNARWILPLDGNSFLTPAAMYSIVQTLSIAGEGPQASRYLLMPMARLLSNDDVRENNTIKLVPEHHHHDRRLSAIEEAEHFSRPDTAPDTPEEPQIGFRYDSTEDFQEAMRYGRRSKLELLWRLGAIPYSKGLDQRTLPWESEDRHHVTADAWASIPGAPGVNASSPIHRPLEEWGHPDDAAHPMRYEAPPFVNAGWVYRLFSGYKRQEETNREAVTLRNTNRIKGIVAFLERLDEQIARGEEGCDPEENKAECGFHPDRFWNFNKSNLEMLRSLYEQGEEYSVKTVRDFEHQIQHAFNYVYKHLDTPEEEKMDAHTAAQHSLMFALAGYLTGDDKYTTVASQLIMHRFVNQLPHFYLEKDQLEQQLVYSGLEGEDETSFEHALAEHGSAYAFPPSPVDRGEVPKWSAQIGRRVSAHDIPRLPFDPLDFDPSMMLDAVRLLNHHDSPHDEGESLVSRNIVQPMLTAHLSWLLYSPDALQHSRRPPNAGSGAAYDAKIAVLAAFLDDAKLLGRVANRARLRLPEENREHGIMFVDEEVKAVHWRLIQGLSHVRFRPYSIIMDLDDLDHGGYDGSAHGYETPMDILNVF</sequence>
<feature type="region of interest" description="Disordered" evidence="1">
    <location>
        <begin position="283"/>
        <end position="338"/>
    </location>
</feature>
<feature type="compositionally biased region" description="Basic and acidic residues" evidence="1">
    <location>
        <begin position="604"/>
        <end position="623"/>
    </location>
</feature>
<dbReference type="EMBL" id="FQNC01000041">
    <property type="protein sequence ID" value="SGY30387.1"/>
    <property type="molecule type" value="Genomic_DNA"/>
</dbReference>
<organism evidence="2 3">
    <name type="scientific">Microbotryum silenes-dioicae</name>
    <dbReference type="NCBI Taxonomy" id="796604"/>
    <lineage>
        <taxon>Eukaryota</taxon>
        <taxon>Fungi</taxon>
        <taxon>Dikarya</taxon>
        <taxon>Basidiomycota</taxon>
        <taxon>Pucciniomycotina</taxon>
        <taxon>Microbotryomycetes</taxon>
        <taxon>Microbotryales</taxon>
        <taxon>Microbotryaceae</taxon>
        <taxon>Microbotryum</taxon>
    </lineage>
</organism>
<feature type="compositionally biased region" description="Polar residues" evidence="1">
    <location>
        <begin position="420"/>
        <end position="429"/>
    </location>
</feature>
<accession>A0A2X0P145</accession>
<proteinExistence type="predicted"/>
<gene>
    <name evidence="2" type="primary">BQ5605_C002g01148</name>
    <name evidence="2" type="ORF">BQ5605_C002G01148</name>
</gene>
<dbReference type="Gene3D" id="1.50.10.100">
    <property type="entry name" value="Chondroitin AC/alginate lyase"/>
    <property type="match status" value="1"/>
</dbReference>
<evidence type="ECO:0000256" key="1">
    <source>
        <dbReference type="SAM" id="MobiDB-lite"/>
    </source>
</evidence>
<evidence type="ECO:0000313" key="2">
    <source>
        <dbReference type="EMBL" id="SGY30387.1"/>
    </source>
</evidence>
<reference evidence="2 3" key="1">
    <citation type="submission" date="2016-11" db="EMBL/GenBank/DDBJ databases">
        <authorList>
            <person name="Jaros S."/>
            <person name="Januszkiewicz K."/>
            <person name="Wedrychowicz H."/>
        </authorList>
    </citation>
    <scope>NUCLEOTIDE SEQUENCE [LARGE SCALE GENOMIC DNA]</scope>
</reference>
<feature type="region of interest" description="Disordered" evidence="1">
    <location>
        <begin position="358"/>
        <end position="386"/>
    </location>
</feature>
<name>A0A2X0P145_9BASI</name>